<dbReference type="AlphaFoldDB" id="A0A948RX63"/>
<feature type="transmembrane region" description="Helical" evidence="1">
    <location>
        <begin position="318"/>
        <end position="338"/>
    </location>
</feature>
<keyword evidence="1" id="KW-0472">Membrane</keyword>
<dbReference type="InterPro" id="IPR002656">
    <property type="entry name" value="Acyl_transf_3_dom"/>
</dbReference>
<accession>A0A948RX63</accession>
<keyword evidence="1" id="KW-1133">Transmembrane helix</keyword>
<keyword evidence="3" id="KW-0808">Transferase</keyword>
<dbReference type="PANTHER" id="PTHR37312">
    <property type="entry name" value="MEMBRANE-BOUND ACYLTRANSFERASE YKRP-RELATED"/>
    <property type="match status" value="1"/>
</dbReference>
<dbReference type="EMBL" id="JAHJDP010000019">
    <property type="protein sequence ID" value="MBU2689869.1"/>
    <property type="molecule type" value="Genomic_DNA"/>
</dbReference>
<proteinExistence type="predicted"/>
<feature type="transmembrane region" description="Helical" evidence="1">
    <location>
        <begin position="41"/>
        <end position="58"/>
    </location>
</feature>
<feature type="transmembrane region" description="Helical" evidence="1">
    <location>
        <begin position="12"/>
        <end position="29"/>
    </location>
</feature>
<keyword evidence="1" id="KW-0812">Transmembrane</keyword>
<evidence type="ECO:0000259" key="2">
    <source>
        <dbReference type="Pfam" id="PF01757"/>
    </source>
</evidence>
<name>A0A948RX63_UNCEI</name>
<reference evidence="3" key="1">
    <citation type="submission" date="2021-05" db="EMBL/GenBank/DDBJ databases">
        <title>Energy efficiency and biological interactions define the core microbiome of deep oligotrophic groundwater.</title>
        <authorList>
            <person name="Mehrshad M."/>
            <person name="Lopez-Fernandez M."/>
            <person name="Bell E."/>
            <person name="Bernier-Latmani R."/>
            <person name="Bertilsson S."/>
            <person name="Dopson M."/>
        </authorList>
    </citation>
    <scope>NUCLEOTIDE SEQUENCE</scope>
    <source>
        <strain evidence="3">Modern_marine.mb.64</strain>
    </source>
</reference>
<feature type="domain" description="Acyltransferase 3" evidence="2">
    <location>
        <begin position="5"/>
        <end position="332"/>
    </location>
</feature>
<evidence type="ECO:0000313" key="4">
    <source>
        <dbReference type="Proteomes" id="UP000777784"/>
    </source>
</evidence>
<evidence type="ECO:0000256" key="1">
    <source>
        <dbReference type="SAM" id="Phobius"/>
    </source>
</evidence>
<feature type="transmembrane region" description="Helical" evidence="1">
    <location>
        <begin position="208"/>
        <end position="227"/>
    </location>
</feature>
<comment type="caution">
    <text evidence="3">The sequence shown here is derived from an EMBL/GenBank/DDBJ whole genome shotgun (WGS) entry which is preliminary data.</text>
</comment>
<organism evidence="3 4">
    <name type="scientific">Eiseniibacteriota bacterium</name>
    <dbReference type="NCBI Taxonomy" id="2212470"/>
    <lineage>
        <taxon>Bacteria</taxon>
        <taxon>Candidatus Eiseniibacteriota</taxon>
    </lineage>
</organism>
<feature type="transmembrane region" description="Helical" evidence="1">
    <location>
        <begin position="279"/>
        <end position="298"/>
    </location>
</feature>
<evidence type="ECO:0000313" key="3">
    <source>
        <dbReference type="EMBL" id="MBU2689869.1"/>
    </source>
</evidence>
<feature type="transmembrane region" description="Helical" evidence="1">
    <location>
        <begin position="115"/>
        <end position="135"/>
    </location>
</feature>
<feature type="transmembrane region" description="Helical" evidence="1">
    <location>
        <begin position="78"/>
        <end position="95"/>
    </location>
</feature>
<protein>
    <submittedName>
        <fullName evidence="3">Acyltransferase family protein</fullName>
    </submittedName>
</protein>
<dbReference type="GO" id="GO:0016747">
    <property type="term" value="F:acyltransferase activity, transferring groups other than amino-acyl groups"/>
    <property type="evidence" value="ECO:0007669"/>
    <property type="project" value="InterPro"/>
</dbReference>
<sequence length="363" mass="41917">MNRIVYLDRVKALGMLLVFFGHFIEKLYFAQAPGALLQWKAVYAMHMPLFFFLAGVFWKPGRRWFLGTALNKIKTRLIPVILFSLIALPFWFLISTPVIDMSRRAALYISGSPKLNWLCWFLVCLFTLEILLLVYSRFFRGFGRGRIIGLALFCYVIGWGFADYGDKLSFWTGIRKNFWFLNESLTAAGIYLTGFLFRDLLFEAVRPVRDFVILLGAGIIFFATFNLNQGPFEHLYPVAIMAASRHGQPVLFVLTALAGIIFVIWLLKMIPLKAPLADFIGRNTIIYLGLNGLCFHFFDTWIYEWVGYTPGSPWMTFGYTMVYSIVMMMFFIPMAWMLRRFVPELVGLPWSGSSLLPKMKWGQ</sequence>
<dbReference type="Pfam" id="PF01757">
    <property type="entry name" value="Acyl_transf_3"/>
    <property type="match status" value="1"/>
</dbReference>
<feature type="transmembrane region" description="Helical" evidence="1">
    <location>
        <begin position="147"/>
        <end position="165"/>
    </location>
</feature>
<keyword evidence="3" id="KW-0012">Acyltransferase</keyword>
<dbReference type="Proteomes" id="UP000777784">
    <property type="component" value="Unassembled WGS sequence"/>
</dbReference>
<dbReference type="InterPro" id="IPR052734">
    <property type="entry name" value="Nod_factor_acetyltransferase"/>
</dbReference>
<feature type="transmembrane region" description="Helical" evidence="1">
    <location>
        <begin position="247"/>
        <end position="267"/>
    </location>
</feature>
<gene>
    <name evidence="3" type="ORF">KJ970_03005</name>
</gene>
<feature type="transmembrane region" description="Helical" evidence="1">
    <location>
        <begin position="177"/>
        <end position="196"/>
    </location>
</feature>
<dbReference type="PANTHER" id="PTHR37312:SF1">
    <property type="entry name" value="MEMBRANE-BOUND ACYLTRANSFERASE YKRP-RELATED"/>
    <property type="match status" value="1"/>
</dbReference>